<comment type="caution">
    <text evidence="1">The sequence shown here is derived from an EMBL/GenBank/DDBJ whole genome shotgun (WGS) entry which is preliminary data.</text>
</comment>
<protein>
    <submittedName>
        <fullName evidence="1">Uncharacterized protein</fullName>
    </submittedName>
</protein>
<sequence>MARWLIGFELPDVDPERLEELTLALLDELRQLGEARIDRVDEPAPEGAKSGVALQIGSLVVSGAFSAATAAAFAKVMVARFDRAKARKVTIKKDNGQSFEFDALSEEDQHLLVEKFAAQLVDSGAEDGAVERA</sequence>
<keyword evidence="2" id="KW-1185">Reference proteome</keyword>
<evidence type="ECO:0000313" key="2">
    <source>
        <dbReference type="Proteomes" id="UP000674084"/>
    </source>
</evidence>
<dbReference type="EMBL" id="JAGPXE010000012">
    <property type="protein sequence ID" value="MBQ0927362.1"/>
    <property type="molecule type" value="Genomic_DNA"/>
</dbReference>
<evidence type="ECO:0000313" key="1">
    <source>
        <dbReference type="EMBL" id="MBQ0927362.1"/>
    </source>
</evidence>
<reference evidence="1 2" key="1">
    <citation type="submission" date="2021-04" db="EMBL/GenBank/DDBJ databases">
        <title>Whole-genome sequencing of Saccharopolyspora endophytica KCTC 19397.</title>
        <authorList>
            <person name="Ay H."/>
            <person name="Saygin H."/>
            <person name="Sahin N."/>
        </authorList>
    </citation>
    <scope>NUCLEOTIDE SEQUENCE [LARGE SCALE GENOMIC DNA]</scope>
    <source>
        <strain evidence="1 2">KCTC 19397</strain>
    </source>
</reference>
<proteinExistence type="predicted"/>
<gene>
    <name evidence="1" type="ORF">KBO27_25760</name>
</gene>
<accession>A0ABS5DM67</accession>
<dbReference type="RefSeq" id="WP_210972437.1">
    <property type="nucleotide sequence ID" value="NZ_JAGPXE010000012.1"/>
</dbReference>
<dbReference type="Proteomes" id="UP000674084">
    <property type="component" value="Unassembled WGS sequence"/>
</dbReference>
<name>A0ABS5DM67_9PSEU</name>
<organism evidence="1 2">
    <name type="scientific">Saccharopolyspora endophytica</name>
    <dbReference type="NCBI Taxonomy" id="543886"/>
    <lineage>
        <taxon>Bacteria</taxon>
        <taxon>Bacillati</taxon>
        <taxon>Actinomycetota</taxon>
        <taxon>Actinomycetes</taxon>
        <taxon>Pseudonocardiales</taxon>
        <taxon>Pseudonocardiaceae</taxon>
        <taxon>Saccharopolyspora</taxon>
    </lineage>
</organism>